<sequence>MPYQDTKDATDQAPVNNSQRQTPKYPSATSPRIPTRSYLTSQIIPPLFFSCVILAVCWHFTERYNRSSGNMRCHLLPRTRIGRNRSKT</sequence>
<feature type="region of interest" description="Disordered" evidence="1">
    <location>
        <begin position="1"/>
        <end position="33"/>
    </location>
</feature>
<evidence type="ECO:0000256" key="1">
    <source>
        <dbReference type="SAM" id="MobiDB-lite"/>
    </source>
</evidence>
<feature type="transmembrane region" description="Helical" evidence="2">
    <location>
        <begin position="43"/>
        <end position="61"/>
    </location>
</feature>
<name>A0A1L9MV14_ASPTC</name>
<keyword evidence="2" id="KW-0472">Membrane</keyword>
<accession>A0A1L9MV14</accession>
<dbReference type="AlphaFoldDB" id="A0A1L9MV14"/>
<dbReference type="VEuPathDB" id="FungiDB:ASPTUDRAFT_789705"/>
<evidence type="ECO:0000256" key="2">
    <source>
        <dbReference type="SAM" id="Phobius"/>
    </source>
</evidence>
<dbReference type="Proteomes" id="UP000184304">
    <property type="component" value="Unassembled WGS sequence"/>
</dbReference>
<keyword evidence="2" id="KW-1133">Transmembrane helix</keyword>
<protein>
    <submittedName>
        <fullName evidence="3">Uncharacterized protein</fullName>
    </submittedName>
</protein>
<keyword evidence="2" id="KW-0812">Transmembrane</keyword>
<evidence type="ECO:0000313" key="3">
    <source>
        <dbReference type="EMBL" id="OJI80888.1"/>
    </source>
</evidence>
<gene>
    <name evidence="3" type="ORF">ASPTUDRAFT_789705</name>
</gene>
<organism evidence="3 4">
    <name type="scientific">Aspergillus tubingensis (strain CBS 134.48)</name>
    <dbReference type="NCBI Taxonomy" id="767770"/>
    <lineage>
        <taxon>Eukaryota</taxon>
        <taxon>Fungi</taxon>
        <taxon>Dikarya</taxon>
        <taxon>Ascomycota</taxon>
        <taxon>Pezizomycotina</taxon>
        <taxon>Eurotiomycetes</taxon>
        <taxon>Eurotiomycetidae</taxon>
        <taxon>Eurotiales</taxon>
        <taxon>Aspergillaceae</taxon>
        <taxon>Aspergillus</taxon>
        <taxon>Aspergillus subgen. Circumdati</taxon>
    </lineage>
</organism>
<feature type="compositionally biased region" description="Polar residues" evidence="1">
    <location>
        <begin position="13"/>
        <end position="33"/>
    </location>
</feature>
<proteinExistence type="predicted"/>
<feature type="compositionally biased region" description="Basic and acidic residues" evidence="1">
    <location>
        <begin position="1"/>
        <end position="10"/>
    </location>
</feature>
<reference evidence="4" key="1">
    <citation type="journal article" date="2017" name="Genome Biol.">
        <title>Comparative genomics reveals high biological diversity and specific adaptations in the industrially and medically important fungal genus Aspergillus.</title>
        <authorList>
            <person name="de Vries R.P."/>
            <person name="Riley R."/>
            <person name="Wiebenga A."/>
            <person name="Aguilar-Osorio G."/>
            <person name="Amillis S."/>
            <person name="Uchima C.A."/>
            <person name="Anderluh G."/>
            <person name="Asadollahi M."/>
            <person name="Askin M."/>
            <person name="Barry K."/>
            <person name="Battaglia E."/>
            <person name="Bayram O."/>
            <person name="Benocci T."/>
            <person name="Braus-Stromeyer S.A."/>
            <person name="Caldana C."/>
            <person name="Canovas D."/>
            <person name="Cerqueira G.C."/>
            <person name="Chen F."/>
            <person name="Chen W."/>
            <person name="Choi C."/>
            <person name="Clum A."/>
            <person name="Dos Santos R.A."/>
            <person name="Damasio A.R."/>
            <person name="Diallinas G."/>
            <person name="Emri T."/>
            <person name="Fekete E."/>
            <person name="Flipphi M."/>
            <person name="Freyberg S."/>
            <person name="Gallo A."/>
            <person name="Gournas C."/>
            <person name="Habgood R."/>
            <person name="Hainaut M."/>
            <person name="Harispe M.L."/>
            <person name="Henrissat B."/>
            <person name="Hilden K.S."/>
            <person name="Hope R."/>
            <person name="Hossain A."/>
            <person name="Karabika E."/>
            <person name="Karaffa L."/>
            <person name="Karanyi Z."/>
            <person name="Krasevec N."/>
            <person name="Kuo A."/>
            <person name="Kusch H."/>
            <person name="LaButti K."/>
            <person name="Lagendijk E.L."/>
            <person name="Lapidus A."/>
            <person name="Levasseur A."/>
            <person name="Lindquist E."/>
            <person name="Lipzen A."/>
            <person name="Logrieco A.F."/>
            <person name="MacCabe A."/>
            <person name="Maekelae M.R."/>
            <person name="Malavazi I."/>
            <person name="Melin P."/>
            <person name="Meyer V."/>
            <person name="Mielnichuk N."/>
            <person name="Miskei M."/>
            <person name="Molnar A.P."/>
            <person name="Mule G."/>
            <person name="Ngan C.Y."/>
            <person name="Orejas M."/>
            <person name="Orosz E."/>
            <person name="Ouedraogo J.P."/>
            <person name="Overkamp K.M."/>
            <person name="Park H.-S."/>
            <person name="Perrone G."/>
            <person name="Piumi F."/>
            <person name="Punt P.J."/>
            <person name="Ram A.F."/>
            <person name="Ramon A."/>
            <person name="Rauscher S."/>
            <person name="Record E."/>
            <person name="Riano-Pachon D.M."/>
            <person name="Robert V."/>
            <person name="Roehrig J."/>
            <person name="Ruller R."/>
            <person name="Salamov A."/>
            <person name="Salih N.S."/>
            <person name="Samson R.A."/>
            <person name="Sandor E."/>
            <person name="Sanguinetti M."/>
            <person name="Schuetze T."/>
            <person name="Sepcic K."/>
            <person name="Shelest E."/>
            <person name="Sherlock G."/>
            <person name="Sophianopoulou V."/>
            <person name="Squina F.M."/>
            <person name="Sun H."/>
            <person name="Susca A."/>
            <person name="Todd R.B."/>
            <person name="Tsang A."/>
            <person name="Unkles S.E."/>
            <person name="van de Wiele N."/>
            <person name="van Rossen-Uffink D."/>
            <person name="Oliveira J.V."/>
            <person name="Vesth T.C."/>
            <person name="Visser J."/>
            <person name="Yu J.-H."/>
            <person name="Zhou M."/>
            <person name="Andersen M.R."/>
            <person name="Archer D.B."/>
            <person name="Baker S.E."/>
            <person name="Benoit I."/>
            <person name="Brakhage A.A."/>
            <person name="Braus G.H."/>
            <person name="Fischer R."/>
            <person name="Frisvad J.C."/>
            <person name="Goldman G.H."/>
            <person name="Houbraken J."/>
            <person name="Oakley B."/>
            <person name="Pocsi I."/>
            <person name="Scazzocchio C."/>
            <person name="Seiboth B."/>
            <person name="vanKuyk P.A."/>
            <person name="Wortman J."/>
            <person name="Dyer P.S."/>
            <person name="Grigoriev I.V."/>
        </authorList>
    </citation>
    <scope>NUCLEOTIDE SEQUENCE [LARGE SCALE GENOMIC DNA]</scope>
    <source>
        <strain evidence="4">CBS 134.48</strain>
    </source>
</reference>
<keyword evidence="4" id="KW-1185">Reference proteome</keyword>
<evidence type="ECO:0000313" key="4">
    <source>
        <dbReference type="Proteomes" id="UP000184304"/>
    </source>
</evidence>
<dbReference type="EMBL" id="KV878206">
    <property type="protein sequence ID" value="OJI80888.1"/>
    <property type="molecule type" value="Genomic_DNA"/>
</dbReference>